<reference evidence="9 10" key="1">
    <citation type="submission" date="2019-10" db="EMBL/GenBank/DDBJ databases">
        <authorList>
            <person name="Palmer J.M."/>
        </authorList>
    </citation>
    <scope>NUCLEOTIDE SEQUENCE [LARGE SCALE GENOMIC DNA]</scope>
    <source>
        <strain evidence="9 10">TWF730</strain>
    </source>
</reference>
<evidence type="ECO:0000256" key="4">
    <source>
        <dbReference type="ARBA" id="ARBA00023136"/>
    </source>
</evidence>
<dbReference type="Pfam" id="PF20684">
    <property type="entry name" value="Fung_rhodopsin"/>
    <property type="match status" value="1"/>
</dbReference>
<evidence type="ECO:0000256" key="5">
    <source>
        <dbReference type="ARBA" id="ARBA00038359"/>
    </source>
</evidence>
<keyword evidence="4 7" id="KW-0472">Membrane</keyword>
<dbReference type="PANTHER" id="PTHR33048:SF47">
    <property type="entry name" value="INTEGRAL MEMBRANE PROTEIN-RELATED"/>
    <property type="match status" value="1"/>
</dbReference>
<evidence type="ECO:0000256" key="3">
    <source>
        <dbReference type="ARBA" id="ARBA00022989"/>
    </source>
</evidence>
<dbReference type="AlphaFoldDB" id="A0AAV9VIA6"/>
<gene>
    <name evidence="9" type="ORF">TWF730_005420</name>
</gene>
<keyword evidence="10" id="KW-1185">Reference proteome</keyword>
<evidence type="ECO:0000256" key="1">
    <source>
        <dbReference type="ARBA" id="ARBA00004141"/>
    </source>
</evidence>
<feature type="transmembrane region" description="Helical" evidence="7">
    <location>
        <begin position="283"/>
        <end position="304"/>
    </location>
</feature>
<keyword evidence="3 7" id="KW-1133">Transmembrane helix</keyword>
<evidence type="ECO:0000259" key="8">
    <source>
        <dbReference type="Pfam" id="PF20684"/>
    </source>
</evidence>
<evidence type="ECO:0000256" key="6">
    <source>
        <dbReference type="SAM" id="MobiDB-lite"/>
    </source>
</evidence>
<feature type="transmembrane region" description="Helical" evidence="7">
    <location>
        <begin position="45"/>
        <end position="69"/>
    </location>
</feature>
<comment type="caution">
    <text evidence="9">The sequence shown here is derived from an EMBL/GenBank/DDBJ whole genome shotgun (WGS) entry which is preliminary data.</text>
</comment>
<comment type="subcellular location">
    <subcellularLocation>
        <location evidence="1">Membrane</location>
        <topology evidence="1">Multi-pass membrane protein</topology>
    </subcellularLocation>
</comment>
<evidence type="ECO:0000256" key="2">
    <source>
        <dbReference type="ARBA" id="ARBA00022692"/>
    </source>
</evidence>
<accession>A0AAV9VIA6</accession>
<dbReference type="Proteomes" id="UP001373714">
    <property type="component" value="Unassembled WGS sequence"/>
</dbReference>
<dbReference type="InterPro" id="IPR052337">
    <property type="entry name" value="SAT4-like"/>
</dbReference>
<dbReference type="GO" id="GO:0016020">
    <property type="term" value="C:membrane"/>
    <property type="evidence" value="ECO:0007669"/>
    <property type="project" value="UniProtKB-SubCell"/>
</dbReference>
<feature type="compositionally biased region" description="Basic and acidic residues" evidence="6">
    <location>
        <begin position="437"/>
        <end position="447"/>
    </location>
</feature>
<feature type="transmembrane region" description="Helical" evidence="7">
    <location>
        <begin position="118"/>
        <end position="139"/>
    </location>
</feature>
<feature type="domain" description="Rhodopsin" evidence="8">
    <location>
        <begin position="66"/>
        <end position="308"/>
    </location>
</feature>
<feature type="transmembrane region" description="Helical" evidence="7">
    <location>
        <begin position="246"/>
        <end position="271"/>
    </location>
</feature>
<feature type="transmembrane region" description="Helical" evidence="7">
    <location>
        <begin position="81"/>
        <end position="106"/>
    </location>
</feature>
<evidence type="ECO:0000256" key="7">
    <source>
        <dbReference type="SAM" id="Phobius"/>
    </source>
</evidence>
<dbReference type="InterPro" id="IPR049326">
    <property type="entry name" value="Rhodopsin_dom_fungi"/>
</dbReference>
<dbReference type="EMBL" id="JAVHNS010000002">
    <property type="protein sequence ID" value="KAK6361706.1"/>
    <property type="molecule type" value="Genomic_DNA"/>
</dbReference>
<evidence type="ECO:0000313" key="9">
    <source>
        <dbReference type="EMBL" id="KAK6361706.1"/>
    </source>
</evidence>
<proteinExistence type="inferred from homology"/>
<feature type="region of interest" description="Disordered" evidence="6">
    <location>
        <begin position="437"/>
        <end position="481"/>
    </location>
</feature>
<feature type="transmembrane region" description="Helical" evidence="7">
    <location>
        <begin position="160"/>
        <end position="182"/>
    </location>
</feature>
<comment type="similarity">
    <text evidence="5">Belongs to the SAT4 family.</text>
</comment>
<organism evidence="9 10">
    <name type="scientific">Orbilia blumenaviensis</name>
    <dbReference type="NCBI Taxonomy" id="1796055"/>
    <lineage>
        <taxon>Eukaryota</taxon>
        <taxon>Fungi</taxon>
        <taxon>Dikarya</taxon>
        <taxon>Ascomycota</taxon>
        <taxon>Pezizomycotina</taxon>
        <taxon>Orbiliomycetes</taxon>
        <taxon>Orbiliales</taxon>
        <taxon>Orbiliaceae</taxon>
        <taxon>Orbilia</taxon>
    </lineage>
</organism>
<protein>
    <recommendedName>
        <fullName evidence="8">Rhodopsin domain-containing protein</fullName>
    </recommendedName>
</protein>
<evidence type="ECO:0000313" key="10">
    <source>
        <dbReference type="Proteomes" id="UP001373714"/>
    </source>
</evidence>
<dbReference type="PANTHER" id="PTHR33048">
    <property type="entry name" value="PTH11-LIKE INTEGRAL MEMBRANE PROTEIN (AFU_ORTHOLOGUE AFUA_5G11245)"/>
    <property type="match status" value="1"/>
</dbReference>
<feature type="transmembrane region" description="Helical" evidence="7">
    <location>
        <begin position="215"/>
        <end position="234"/>
    </location>
</feature>
<keyword evidence="2 7" id="KW-0812">Transmembrane</keyword>
<name>A0AAV9VIA6_9PEZI</name>
<sequence length="510" mass="56280">MGGPPHPQTPEDRAALLPILLLFDKFPRDFQFPLDVDPQYIPPVNSFYCLVTGGIVCALTTIVVCLRLWVRSRGAFGMDDWVMVAAFLSYCAFNILNMVAVVGSGLGYHIYDLSLTDIYNYLILQFLHVIFWFCSLHLCRCSILHLFLRLSHLQSDGQKLYIRIVLGLSYAFLVACIIVQIFECGTPISKSFRLENHYNGICVGSGSTAVYGGLIAGHMALDALTIFPPLFILINLPLAPRKKFNLIFLLILGIFTIVFSAIRLFVFYRIMVESYDLTWNATAVAFWGILESSLAAIIACLPALNQAMIRVARKVYSHSIQGNPSTRGGSTSKSSGVGITIFERNHMHNSIYKGPTKFVSYSADATVSVGGTVAMPDYVELGSHFGEWGRSRSRNGNDEIDPLDTTTRLQKSLEQSRSLNESLTDITVERSFYVTEERASDLESQEGRDDEEVGKDHSTVNLTKPSRTARFFGGRRPSSPTIPLAAREAAAAAVAAANARSNSIVTANKV</sequence>